<protein>
    <recommendedName>
        <fullName evidence="4 8">Signal peptidase I</fullName>
        <ecNumber evidence="4 8">3.4.21.89</ecNumber>
    </recommendedName>
</protein>
<comment type="similarity">
    <text evidence="3 8">Belongs to the peptidase S26 family.</text>
</comment>
<feature type="domain" description="Peptidase S26" evidence="10">
    <location>
        <begin position="88"/>
        <end position="278"/>
    </location>
</feature>
<name>A0A919EIL6_STRFL</name>
<reference evidence="11" key="1">
    <citation type="journal article" date="2014" name="Int. J. Syst. Evol. Microbiol.">
        <title>Complete genome sequence of Corynebacterium casei LMG S-19264T (=DSM 44701T), isolated from a smear-ripened cheese.</title>
        <authorList>
            <consortium name="US DOE Joint Genome Institute (JGI-PGF)"/>
            <person name="Walter F."/>
            <person name="Albersmeier A."/>
            <person name="Kalinowski J."/>
            <person name="Ruckert C."/>
        </authorList>
    </citation>
    <scope>NUCLEOTIDE SEQUENCE</scope>
    <source>
        <strain evidence="11">JCM 4122</strain>
    </source>
</reference>
<accession>A0A919EIL6</accession>
<evidence type="ECO:0000259" key="10">
    <source>
        <dbReference type="Pfam" id="PF10502"/>
    </source>
</evidence>
<evidence type="ECO:0000256" key="1">
    <source>
        <dbReference type="ARBA" id="ARBA00000677"/>
    </source>
</evidence>
<feature type="region of interest" description="Disordered" evidence="9">
    <location>
        <begin position="1"/>
        <end position="82"/>
    </location>
</feature>
<dbReference type="AlphaFoldDB" id="A0A919EIL6"/>
<dbReference type="NCBIfam" id="TIGR02227">
    <property type="entry name" value="sigpep_I_bact"/>
    <property type="match status" value="1"/>
</dbReference>
<proteinExistence type="inferred from homology"/>
<reference evidence="11" key="2">
    <citation type="submission" date="2020-09" db="EMBL/GenBank/DDBJ databases">
        <authorList>
            <person name="Sun Q."/>
            <person name="Ohkuma M."/>
        </authorList>
    </citation>
    <scope>NUCLEOTIDE SEQUENCE</scope>
    <source>
        <strain evidence="11">JCM 4122</strain>
    </source>
</reference>
<dbReference type="GO" id="GO:0009003">
    <property type="term" value="F:signal peptidase activity"/>
    <property type="evidence" value="ECO:0007669"/>
    <property type="project" value="UniProtKB-EC"/>
</dbReference>
<dbReference type="PROSITE" id="PS00501">
    <property type="entry name" value="SPASE_I_1"/>
    <property type="match status" value="1"/>
</dbReference>
<evidence type="ECO:0000256" key="2">
    <source>
        <dbReference type="ARBA" id="ARBA00004401"/>
    </source>
</evidence>
<dbReference type="EMBL" id="BNBE01000001">
    <property type="protein sequence ID" value="GHF83440.1"/>
    <property type="molecule type" value="Genomic_DNA"/>
</dbReference>
<gene>
    <name evidence="11" type="ORF">GCM10017667_09340</name>
</gene>
<feature type="region of interest" description="Disordered" evidence="9">
    <location>
        <begin position="293"/>
        <end position="313"/>
    </location>
</feature>
<keyword evidence="5 8" id="KW-0645">Protease</keyword>
<keyword evidence="8" id="KW-1133">Transmembrane helix</keyword>
<evidence type="ECO:0000256" key="8">
    <source>
        <dbReference type="RuleBase" id="RU362042"/>
    </source>
</evidence>
<feature type="active site" evidence="7">
    <location>
        <position position="188"/>
    </location>
</feature>
<dbReference type="EC" id="3.4.21.89" evidence="4 8"/>
<dbReference type="InterPro" id="IPR019533">
    <property type="entry name" value="Peptidase_S26"/>
</dbReference>
<dbReference type="Pfam" id="PF10502">
    <property type="entry name" value="Peptidase_S26"/>
    <property type="match status" value="1"/>
</dbReference>
<feature type="compositionally biased region" description="Basic and acidic residues" evidence="9">
    <location>
        <begin position="1"/>
        <end position="12"/>
    </location>
</feature>
<keyword evidence="6 8" id="KW-0378">Hydrolase</keyword>
<evidence type="ECO:0000256" key="7">
    <source>
        <dbReference type="PIRSR" id="PIRSR600223-1"/>
    </source>
</evidence>
<keyword evidence="8" id="KW-0812">Transmembrane</keyword>
<evidence type="ECO:0000256" key="6">
    <source>
        <dbReference type="ARBA" id="ARBA00022801"/>
    </source>
</evidence>
<keyword evidence="12" id="KW-1185">Reference proteome</keyword>
<sequence>MDTEAQHTERDPSSPADPPPDPATDDGSRSVRVSGTQGAPDGPGDAEDTADPKGSKGAAGSESPKGGDGPEDADGGASGRGAGPSWRRTGLLGVACVGFLLLLSHFVAQPFLIPSGSMEPTLQVGDRILVNKLAYRFGSEPRRGDVVVFDGTGSFVREEPADNPVTGPLRDAAAALGLAAPDETDFVKRVVGVGGDRVVCCDAKGRITVNGTRVEEPYLTPGDRPSDVPFDVVVPPGTLWVMGDHRSQSSDSRDHLGSPGGGMVPVDKVVGRADWIVWPVARWTTVPESGAYDAVPAPPAGGHPTGPRGSGHG</sequence>
<evidence type="ECO:0000256" key="9">
    <source>
        <dbReference type="SAM" id="MobiDB-lite"/>
    </source>
</evidence>
<keyword evidence="8" id="KW-0472">Membrane</keyword>
<feature type="transmembrane region" description="Helical" evidence="8">
    <location>
        <begin position="90"/>
        <end position="108"/>
    </location>
</feature>
<dbReference type="PANTHER" id="PTHR43390">
    <property type="entry name" value="SIGNAL PEPTIDASE I"/>
    <property type="match status" value="1"/>
</dbReference>
<comment type="caution">
    <text evidence="11">The sequence shown here is derived from an EMBL/GenBank/DDBJ whole genome shotgun (WGS) entry which is preliminary data.</text>
</comment>
<feature type="active site" evidence="7">
    <location>
        <position position="117"/>
    </location>
</feature>
<dbReference type="Gene3D" id="2.10.109.10">
    <property type="entry name" value="Umud Fragment, subunit A"/>
    <property type="match status" value="1"/>
</dbReference>
<dbReference type="GO" id="GO:0005886">
    <property type="term" value="C:plasma membrane"/>
    <property type="evidence" value="ECO:0007669"/>
    <property type="project" value="UniProtKB-SubCell"/>
</dbReference>
<dbReference type="InterPro" id="IPR019758">
    <property type="entry name" value="Pept_S26A_signal_pept_1_CS"/>
</dbReference>
<comment type="catalytic activity">
    <reaction evidence="1 8">
        <text>Cleavage of hydrophobic, N-terminal signal or leader sequences from secreted and periplasmic proteins.</text>
        <dbReference type="EC" id="3.4.21.89"/>
    </reaction>
</comment>
<dbReference type="Proteomes" id="UP000632849">
    <property type="component" value="Unassembled WGS sequence"/>
</dbReference>
<dbReference type="InterPro" id="IPR036286">
    <property type="entry name" value="LexA/Signal_pep-like_sf"/>
</dbReference>
<evidence type="ECO:0000313" key="12">
    <source>
        <dbReference type="Proteomes" id="UP000632849"/>
    </source>
</evidence>
<dbReference type="PROSITE" id="PS00761">
    <property type="entry name" value="SPASE_I_3"/>
    <property type="match status" value="1"/>
</dbReference>
<dbReference type="RefSeq" id="WP_229915199.1">
    <property type="nucleotide sequence ID" value="NZ_BNBE01000001.1"/>
</dbReference>
<dbReference type="CDD" id="cd06530">
    <property type="entry name" value="S26_SPase_I"/>
    <property type="match status" value="1"/>
</dbReference>
<evidence type="ECO:0000256" key="5">
    <source>
        <dbReference type="ARBA" id="ARBA00022670"/>
    </source>
</evidence>
<evidence type="ECO:0000256" key="3">
    <source>
        <dbReference type="ARBA" id="ARBA00009370"/>
    </source>
</evidence>
<feature type="region of interest" description="Disordered" evidence="9">
    <location>
        <begin position="243"/>
        <end position="262"/>
    </location>
</feature>
<comment type="subcellular location">
    <subcellularLocation>
        <location evidence="2">Cell membrane</location>
        <topology evidence="2">Single-pass type II membrane protein</topology>
    </subcellularLocation>
    <subcellularLocation>
        <location evidence="8">Membrane</location>
        <topology evidence="8">Single-pass type II membrane protein</topology>
    </subcellularLocation>
</comment>
<dbReference type="InterPro" id="IPR019756">
    <property type="entry name" value="Pept_S26A_signal_pept_1_Ser-AS"/>
</dbReference>
<organism evidence="11 12">
    <name type="scientific">Streptomyces filamentosus</name>
    <name type="common">Streptomyces roseosporus</name>
    <dbReference type="NCBI Taxonomy" id="67294"/>
    <lineage>
        <taxon>Bacteria</taxon>
        <taxon>Bacillati</taxon>
        <taxon>Actinomycetota</taxon>
        <taxon>Actinomycetes</taxon>
        <taxon>Kitasatosporales</taxon>
        <taxon>Streptomycetaceae</taxon>
        <taxon>Streptomyces</taxon>
    </lineage>
</organism>
<dbReference type="InterPro" id="IPR000223">
    <property type="entry name" value="Pept_S26A_signal_pept_1"/>
</dbReference>
<evidence type="ECO:0000256" key="4">
    <source>
        <dbReference type="ARBA" id="ARBA00013208"/>
    </source>
</evidence>
<evidence type="ECO:0000313" key="11">
    <source>
        <dbReference type="EMBL" id="GHF83440.1"/>
    </source>
</evidence>
<feature type="compositionally biased region" description="Basic and acidic residues" evidence="9">
    <location>
        <begin position="243"/>
        <end position="256"/>
    </location>
</feature>
<dbReference type="PANTHER" id="PTHR43390:SF1">
    <property type="entry name" value="CHLOROPLAST PROCESSING PEPTIDASE"/>
    <property type="match status" value="1"/>
</dbReference>
<dbReference type="GO" id="GO:0004252">
    <property type="term" value="F:serine-type endopeptidase activity"/>
    <property type="evidence" value="ECO:0007669"/>
    <property type="project" value="InterPro"/>
</dbReference>
<dbReference type="SUPFAM" id="SSF51306">
    <property type="entry name" value="LexA/Signal peptidase"/>
    <property type="match status" value="1"/>
</dbReference>
<dbReference type="PRINTS" id="PR00727">
    <property type="entry name" value="LEADERPTASE"/>
</dbReference>
<dbReference type="GO" id="GO:0006465">
    <property type="term" value="P:signal peptide processing"/>
    <property type="evidence" value="ECO:0007669"/>
    <property type="project" value="InterPro"/>
</dbReference>